<dbReference type="EMBL" id="JACLQD010000004">
    <property type="protein sequence ID" value="MBC2836830.1"/>
    <property type="molecule type" value="Genomic_DNA"/>
</dbReference>
<dbReference type="Proteomes" id="UP000555411">
    <property type="component" value="Unassembled WGS sequence"/>
</dbReference>
<sequence>MLTIVITGASDGIGAAAAARLSAQGHNVILAGRSPAKTEAVARRLGLPFHIADFARLDDVARLASALGSLPRIDVLANNAGGIMGRRSVTADGFERTFQVNHLAPFLLTRLLLGKLAESRAKVIQTSSMAANIFGKGFDIGDLQNTRDYRPAKAYGYGKLENILFTRELDRRHRADGISAVAFHPGVVRTAFARDTTHVMRLLYHSPLKYLFTISPETSANRLVALVQGRPGTDWQRGEVYDKSHPMRVDFQDPDGTAARRLWTESETLLRPWL</sequence>
<organism evidence="2 3">
    <name type="scientific">Paragemmobacter straminiformis</name>
    <dbReference type="NCBI Taxonomy" id="2045119"/>
    <lineage>
        <taxon>Bacteria</taxon>
        <taxon>Pseudomonadati</taxon>
        <taxon>Pseudomonadota</taxon>
        <taxon>Alphaproteobacteria</taxon>
        <taxon>Rhodobacterales</taxon>
        <taxon>Paracoccaceae</taxon>
        <taxon>Paragemmobacter</taxon>
    </lineage>
</organism>
<dbReference type="SUPFAM" id="SSF51735">
    <property type="entry name" value="NAD(P)-binding Rossmann-fold domains"/>
    <property type="match status" value="1"/>
</dbReference>
<keyword evidence="3" id="KW-1185">Reference proteome</keyword>
<dbReference type="InterPro" id="IPR002347">
    <property type="entry name" value="SDR_fam"/>
</dbReference>
<dbReference type="PANTHER" id="PTHR43157:SF31">
    <property type="entry name" value="PHOSPHATIDYLINOSITOL-GLYCAN BIOSYNTHESIS CLASS F PROTEIN"/>
    <property type="match status" value="1"/>
</dbReference>
<dbReference type="InterPro" id="IPR036291">
    <property type="entry name" value="NAD(P)-bd_dom_sf"/>
</dbReference>
<comment type="caution">
    <text evidence="2">The sequence shown here is derived from an EMBL/GenBank/DDBJ whole genome shotgun (WGS) entry which is preliminary data.</text>
</comment>
<keyword evidence="1" id="KW-0560">Oxidoreductase</keyword>
<protein>
    <submittedName>
        <fullName evidence="2">SDR family NAD(P)-dependent oxidoreductase</fullName>
    </submittedName>
</protein>
<evidence type="ECO:0000313" key="3">
    <source>
        <dbReference type="Proteomes" id="UP000555411"/>
    </source>
</evidence>
<dbReference type="Pfam" id="PF00106">
    <property type="entry name" value="adh_short"/>
    <property type="match status" value="1"/>
</dbReference>
<dbReference type="PANTHER" id="PTHR43157">
    <property type="entry name" value="PHOSPHATIDYLINOSITOL-GLYCAN BIOSYNTHESIS CLASS F PROTEIN-RELATED"/>
    <property type="match status" value="1"/>
</dbReference>
<evidence type="ECO:0000313" key="2">
    <source>
        <dbReference type="EMBL" id="MBC2836830.1"/>
    </source>
</evidence>
<evidence type="ECO:0000256" key="1">
    <source>
        <dbReference type="ARBA" id="ARBA00023002"/>
    </source>
</evidence>
<dbReference type="AlphaFoldDB" id="A0A842IAE5"/>
<reference evidence="2 3" key="1">
    <citation type="journal article" date="2017" name="Int. J. Syst. Evol. Microbiol.">
        <title>Gemmobacter straminiformis sp. nov., isolated from an artificial fountain.</title>
        <authorList>
            <person name="Kang J.Y."/>
            <person name="Kim M.J."/>
            <person name="Chun J."/>
            <person name="Son K.P."/>
            <person name="Jahng K.Y."/>
        </authorList>
    </citation>
    <scope>NUCLEOTIDE SEQUENCE [LARGE SCALE GENOMIC DNA]</scope>
    <source>
        <strain evidence="2 3">CAM-8</strain>
    </source>
</reference>
<name>A0A842IAE5_9RHOB</name>
<proteinExistence type="predicted"/>
<dbReference type="GO" id="GO:0016491">
    <property type="term" value="F:oxidoreductase activity"/>
    <property type="evidence" value="ECO:0007669"/>
    <property type="project" value="UniProtKB-KW"/>
</dbReference>
<dbReference type="Gene3D" id="3.40.50.720">
    <property type="entry name" value="NAD(P)-binding Rossmann-like Domain"/>
    <property type="match status" value="1"/>
</dbReference>
<dbReference type="RefSeq" id="WP_185798435.1">
    <property type="nucleotide sequence ID" value="NZ_JACLQD010000004.1"/>
</dbReference>
<dbReference type="PRINTS" id="PR00081">
    <property type="entry name" value="GDHRDH"/>
</dbReference>
<accession>A0A842IAE5</accession>
<gene>
    <name evidence="2" type="ORF">H7F16_15025</name>
</gene>